<feature type="non-terminal residue" evidence="1">
    <location>
        <position position="1"/>
    </location>
</feature>
<evidence type="ECO:0000313" key="1">
    <source>
        <dbReference type="EMBL" id="SVC16625.1"/>
    </source>
</evidence>
<protein>
    <submittedName>
        <fullName evidence="1">Uncharacterized protein</fullName>
    </submittedName>
</protein>
<gene>
    <name evidence="1" type="ORF">METZ01_LOCUS269479</name>
</gene>
<dbReference type="AlphaFoldDB" id="A0A382JY90"/>
<sequence length="71" mass="7686">VPGTDDQFSLKDIVTIKSKIGVLPRASQAVGHIPHSEDSTGTRLIVGIGTMYRASVVENDTAFSSLDRDQW</sequence>
<reference evidence="1" key="1">
    <citation type="submission" date="2018-05" db="EMBL/GenBank/DDBJ databases">
        <authorList>
            <person name="Lanie J.A."/>
            <person name="Ng W.-L."/>
            <person name="Kazmierczak K.M."/>
            <person name="Andrzejewski T.M."/>
            <person name="Davidsen T.M."/>
            <person name="Wayne K.J."/>
            <person name="Tettelin H."/>
            <person name="Glass J.I."/>
            <person name="Rusch D."/>
            <person name="Podicherti R."/>
            <person name="Tsui H.-C.T."/>
            <person name="Winkler M.E."/>
        </authorList>
    </citation>
    <scope>NUCLEOTIDE SEQUENCE</scope>
</reference>
<accession>A0A382JY90</accession>
<organism evidence="1">
    <name type="scientific">marine metagenome</name>
    <dbReference type="NCBI Taxonomy" id="408172"/>
    <lineage>
        <taxon>unclassified sequences</taxon>
        <taxon>metagenomes</taxon>
        <taxon>ecological metagenomes</taxon>
    </lineage>
</organism>
<dbReference type="EMBL" id="UINC01076964">
    <property type="protein sequence ID" value="SVC16625.1"/>
    <property type="molecule type" value="Genomic_DNA"/>
</dbReference>
<proteinExistence type="predicted"/>
<name>A0A382JY90_9ZZZZ</name>